<comment type="caution">
    <text evidence="1">The sequence shown here is derived from an EMBL/GenBank/DDBJ whole genome shotgun (WGS) entry which is preliminary data.</text>
</comment>
<sequence length="185" mass="20839">MGNYAFSALDTVGSDADLHYLTGRILQLLHGHDRRMPDIEVCYGKLRRAGWQSWPQAEAIGAVFDALWHDLLTHDPAHERVDTLLCALGSAEDTIAPRLSRWAELDGEIAIRRLHEFVTRDCGHKEGLLLPHNAFWDRTSPTYRELVAWLNGPALRAVTTAFDRNDDPDLLEVLADIHGLLVINQ</sequence>
<dbReference type="Proteomes" id="UP000076512">
    <property type="component" value="Unassembled WGS sequence"/>
</dbReference>
<evidence type="ECO:0000313" key="2">
    <source>
        <dbReference type="Proteomes" id="UP000076512"/>
    </source>
</evidence>
<dbReference type="EMBL" id="LWGR01000007">
    <property type="protein sequence ID" value="KZM72524.1"/>
    <property type="molecule type" value="Genomic_DNA"/>
</dbReference>
<reference evidence="1 2" key="1">
    <citation type="submission" date="2016-04" db="EMBL/GenBank/DDBJ databases">
        <authorList>
            <person name="Evans L.H."/>
            <person name="Alamgir A."/>
            <person name="Owens N."/>
            <person name="Weber N.D."/>
            <person name="Virtaneva K."/>
            <person name="Barbian K."/>
            <person name="Babar A."/>
            <person name="Rosenke K."/>
        </authorList>
    </citation>
    <scope>NUCLEOTIDE SEQUENCE [LARGE SCALE GENOMIC DNA]</scope>
    <source>
        <strain evidence="1 2">IFM 0406</strain>
    </source>
</reference>
<gene>
    <name evidence="1" type="ORF">AWN90_27335</name>
</gene>
<name>A0A161Z2F0_9NOCA</name>
<organism evidence="1 2">
    <name type="scientific">Nocardia terpenica</name>
    <dbReference type="NCBI Taxonomy" id="455432"/>
    <lineage>
        <taxon>Bacteria</taxon>
        <taxon>Bacillati</taxon>
        <taxon>Actinomycetota</taxon>
        <taxon>Actinomycetes</taxon>
        <taxon>Mycobacteriales</taxon>
        <taxon>Nocardiaceae</taxon>
        <taxon>Nocardia</taxon>
    </lineage>
</organism>
<protein>
    <submittedName>
        <fullName evidence="1">Uncharacterized protein</fullName>
    </submittedName>
</protein>
<proteinExistence type="predicted"/>
<dbReference type="AlphaFoldDB" id="A0A161Z2F0"/>
<accession>A0A161Z2F0</accession>
<evidence type="ECO:0000313" key="1">
    <source>
        <dbReference type="EMBL" id="KZM72524.1"/>
    </source>
</evidence>
<keyword evidence="2" id="KW-1185">Reference proteome</keyword>